<feature type="region of interest" description="Disordered" evidence="1">
    <location>
        <begin position="437"/>
        <end position="565"/>
    </location>
</feature>
<keyword evidence="2" id="KW-0732">Signal</keyword>
<feature type="compositionally biased region" description="Polar residues" evidence="1">
    <location>
        <begin position="539"/>
        <end position="565"/>
    </location>
</feature>
<organism evidence="4 5">
    <name type="scientific">Chlorogloeopsis fritschii PCC 6912</name>
    <dbReference type="NCBI Taxonomy" id="211165"/>
    <lineage>
        <taxon>Bacteria</taxon>
        <taxon>Bacillati</taxon>
        <taxon>Cyanobacteriota</taxon>
        <taxon>Cyanophyceae</taxon>
        <taxon>Nostocales</taxon>
        <taxon>Chlorogloeopsidaceae</taxon>
        <taxon>Chlorogloeopsis</taxon>
    </lineage>
</organism>
<evidence type="ECO:0000313" key="5">
    <source>
        <dbReference type="Proteomes" id="UP000268857"/>
    </source>
</evidence>
<protein>
    <recommendedName>
        <fullName evidence="3">DUF7925 domain-containing protein</fullName>
    </recommendedName>
</protein>
<feature type="compositionally biased region" description="Polar residues" evidence="1">
    <location>
        <begin position="449"/>
        <end position="462"/>
    </location>
</feature>
<name>A0A3S0XWX2_CHLFR</name>
<dbReference type="OrthoDB" id="504271at2"/>
<dbReference type="InterPro" id="IPR057685">
    <property type="entry name" value="DUF7925"/>
</dbReference>
<feature type="chain" id="PRO_5018579700" description="DUF7925 domain-containing protein" evidence="2">
    <location>
        <begin position="38"/>
        <end position="872"/>
    </location>
</feature>
<dbReference type="Proteomes" id="UP000268857">
    <property type="component" value="Unassembled WGS sequence"/>
</dbReference>
<gene>
    <name evidence="4" type="ORF">PCC6912_35170</name>
</gene>
<evidence type="ECO:0000256" key="1">
    <source>
        <dbReference type="SAM" id="MobiDB-lite"/>
    </source>
</evidence>
<evidence type="ECO:0000259" key="3">
    <source>
        <dbReference type="Pfam" id="PF25546"/>
    </source>
</evidence>
<feature type="compositionally biased region" description="Polar residues" evidence="1">
    <location>
        <begin position="721"/>
        <end position="736"/>
    </location>
</feature>
<dbReference type="Pfam" id="PF25546">
    <property type="entry name" value="DUF7925"/>
    <property type="match status" value="1"/>
</dbReference>
<dbReference type="STRING" id="211165.GCA_000317285_02192"/>
<sequence>MPKPKQIFKQPSNFYRSLVATALLANGIFQFVAPVLAEGTAAGQSISNTATATYEDPDNPGNTINATSNTVTVTVAEVTGINAQAIGIDDSTGGTVQVGDVLTYRFAVTNIGNDPTKFNIPTAVTLTQSIAGAGTVGTIEYSTDGGVTWISAATTPVTADPVPVYTPGVKIGSTTVDVGTVLVRVPVTVNPAATPGTTINVRLGNTPDPNTQNQPSSVSTATEELSTKDLDDSDPNDVDGSPIGGEKEASANQTATVGNKDYALATLKKTQTNYSNNSTLSIITDDTIIYGLSLKVESSDTTGQNITPSALKGSSITVDGVSESRILISDAIPADTELDLSTPPTPPNANWEPVYTTDLVTTDANAAGWKRFNAGALQSGDTVTSVTRVGFINTNAITSVPANGTEITGFSIKVKVKSTATAPLTIANIAQVFGSTDSNNLPVYDESGDNNPSNYDPTSGNTLKFPGTDSNGDGVPDTIAAGDVDDGYINTPTNPETGSEATNNGNDGTGPLGEANVLTINTSSLFNGPNGQPGALGPTNDNNTDFTNKSSLVPANTTPGSTIDPSVVTFTNTVQNGGSASASIVLVPTPPATATDLPSGTTVTITDPDNTSNTATYTYNGSAFTLTSGTPVTLTVGAASTDNYTVDVNLPAGTPLSTDTEKGYPVPITAFVDGDADKVLDSGEITNITIDRVYTGFLKLVKFSRILKGTGPDVGAGQGDFESTPTTNGYDPNTSVADVPRTPAPGNIIEYQIRYKNIAAEDNVSSTSSNNVVLNVNNLVITESGILGANSNWALDNDTNGIIDTSNVVGSAVDSVPASATITHFEGAAGNTSASDQTGITQDDDVTKYVNTITVQIAPGVQRTFTFQRKVN</sequence>
<feature type="signal peptide" evidence="2">
    <location>
        <begin position="1"/>
        <end position="37"/>
    </location>
</feature>
<feature type="region of interest" description="Disordered" evidence="1">
    <location>
        <begin position="193"/>
        <end position="255"/>
    </location>
</feature>
<evidence type="ECO:0000256" key="2">
    <source>
        <dbReference type="SAM" id="SignalP"/>
    </source>
</evidence>
<dbReference type="AlphaFoldDB" id="A0A3S0XWX2"/>
<feature type="compositionally biased region" description="Polar residues" evidence="1">
    <location>
        <begin position="490"/>
        <end position="506"/>
    </location>
</feature>
<feature type="compositionally biased region" description="Polar residues" evidence="1">
    <location>
        <begin position="207"/>
        <end position="224"/>
    </location>
</feature>
<reference evidence="4 5" key="1">
    <citation type="journal article" date="2019" name="Genome Biol. Evol.">
        <title>Day and night: Metabolic profiles and evolutionary relationships of six axenic non-marine cyanobacteria.</title>
        <authorList>
            <person name="Will S.E."/>
            <person name="Henke P."/>
            <person name="Boedeker C."/>
            <person name="Huang S."/>
            <person name="Brinkmann H."/>
            <person name="Rohde M."/>
            <person name="Jarek M."/>
            <person name="Friedl T."/>
            <person name="Seufert S."/>
            <person name="Schumacher M."/>
            <person name="Overmann J."/>
            <person name="Neumann-Schaal M."/>
            <person name="Petersen J."/>
        </authorList>
    </citation>
    <scope>NUCLEOTIDE SEQUENCE [LARGE SCALE GENOMIC DNA]</scope>
    <source>
        <strain evidence="4 5">PCC 6912</strain>
    </source>
</reference>
<dbReference type="RefSeq" id="WP_016878888.1">
    <property type="nucleotide sequence ID" value="NZ_AJLN01000065.1"/>
</dbReference>
<proteinExistence type="predicted"/>
<keyword evidence="5" id="KW-1185">Reference proteome</keyword>
<dbReference type="EMBL" id="RSCJ01000014">
    <property type="protein sequence ID" value="RUR78752.1"/>
    <property type="molecule type" value="Genomic_DNA"/>
</dbReference>
<feature type="domain" description="DUF7925" evidence="3">
    <location>
        <begin position="264"/>
        <end position="455"/>
    </location>
</feature>
<accession>A0A3S0XWX2</accession>
<evidence type="ECO:0000313" key="4">
    <source>
        <dbReference type="EMBL" id="RUR78752.1"/>
    </source>
</evidence>
<feature type="region of interest" description="Disordered" evidence="1">
    <location>
        <begin position="717"/>
        <end position="743"/>
    </location>
</feature>
<comment type="caution">
    <text evidence="4">The sequence shown here is derived from an EMBL/GenBank/DDBJ whole genome shotgun (WGS) entry which is preliminary data.</text>
</comment>
<feature type="compositionally biased region" description="Polar residues" evidence="1">
    <location>
        <begin position="518"/>
        <end position="530"/>
    </location>
</feature>